<dbReference type="SMART" id="SM00060">
    <property type="entry name" value="FN3"/>
    <property type="match status" value="1"/>
</dbReference>
<dbReference type="SUPFAM" id="SSF49265">
    <property type="entry name" value="Fibronectin type III"/>
    <property type="match status" value="1"/>
</dbReference>
<dbReference type="InterPro" id="IPR050991">
    <property type="entry name" value="ECM_Regulatory_Proteins"/>
</dbReference>
<proteinExistence type="predicted"/>
<protein>
    <submittedName>
        <fullName evidence="4">Fibronectin type-III domain-containing protein</fullName>
    </submittedName>
</protein>
<dbReference type="PANTHER" id="PTHR46708">
    <property type="entry name" value="TENASCIN"/>
    <property type="match status" value="1"/>
</dbReference>
<dbReference type="InterPro" id="IPR056970">
    <property type="entry name" value="Fn3_Dep-1_4th"/>
</dbReference>
<dbReference type="CDD" id="cd00063">
    <property type="entry name" value="FN3"/>
    <property type="match status" value="1"/>
</dbReference>
<reference evidence="4" key="1">
    <citation type="submission" date="2016-11" db="UniProtKB">
        <authorList>
            <consortium name="WormBaseParasite"/>
        </authorList>
    </citation>
    <scope>IDENTIFICATION</scope>
</reference>
<sequence>MRTIKVDKSLQDMFRVEYNQVSPYRKFPILDVNDIMEQKYVELYLGNLSPGRDYEVTVTSIREDLPSRPWKGLITTKPLKPVNLTVSEINATCVKLSWNLPFDSGADRFKIAYGEMQGDPPTTKLETPYSQESAELCEQIIPGQSYLFAVIAEKSHQISDAATTSHTVKPLPPIEVHVTPDFEKGKYKVAVDLPHRKYSKIDKCTITVTSEQLQRSEKTVKANVDEERDVASFDMYRRC</sequence>
<dbReference type="PROSITE" id="PS50853">
    <property type="entry name" value="FN3"/>
    <property type="match status" value="1"/>
</dbReference>
<accession>A0A1I7YE17</accession>
<dbReference type="WBParaSite" id="L893_g15345.t1">
    <property type="protein sequence ID" value="L893_g15345.t1"/>
    <property type="gene ID" value="L893_g15345"/>
</dbReference>
<dbReference type="Pfam" id="PF24943">
    <property type="entry name" value="Fn3_Dep-1_2nd"/>
    <property type="match status" value="1"/>
</dbReference>
<evidence type="ECO:0000256" key="1">
    <source>
        <dbReference type="ARBA" id="ARBA00022737"/>
    </source>
</evidence>
<dbReference type="Gene3D" id="2.60.40.10">
    <property type="entry name" value="Immunoglobulins"/>
    <property type="match status" value="1"/>
</dbReference>
<dbReference type="InterPro" id="IPR036116">
    <property type="entry name" value="FN3_sf"/>
</dbReference>
<dbReference type="PANTHER" id="PTHR46708:SF2">
    <property type="entry name" value="FIBRONECTIN TYPE-III DOMAIN-CONTAINING PROTEIN"/>
    <property type="match status" value="1"/>
</dbReference>
<name>A0A1I7YE17_9BILA</name>
<dbReference type="AlphaFoldDB" id="A0A1I7YE17"/>
<dbReference type="InterPro" id="IPR056968">
    <property type="entry name" value="Fn3_Dep-1_2nd"/>
</dbReference>
<feature type="domain" description="Fibronectin type-III" evidence="2">
    <location>
        <begin position="80"/>
        <end position="173"/>
    </location>
</feature>
<dbReference type="Proteomes" id="UP000095287">
    <property type="component" value="Unplaced"/>
</dbReference>
<dbReference type="InterPro" id="IPR057482">
    <property type="entry name" value="Fn3_Dep-1_3rd"/>
</dbReference>
<dbReference type="InterPro" id="IPR003961">
    <property type="entry name" value="FN3_dom"/>
</dbReference>
<dbReference type="Pfam" id="PF24946">
    <property type="entry name" value="Fn3_Dep-1_4th"/>
    <property type="match status" value="1"/>
</dbReference>
<dbReference type="InterPro" id="IPR013783">
    <property type="entry name" value="Ig-like_fold"/>
</dbReference>
<evidence type="ECO:0000313" key="3">
    <source>
        <dbReference type="Proteomes" id="UP000095287"/>
    </source>
</evidence>
<keyword evidence="1" id="KW-0677">Repeat</keyword>
<keyword evidence="3" id="KW-1185">Reference proteome</keyword>
<evidence type="ECO:0000259" key="2">
    <source>
        <dbReference type="PROSITE" id="PS50853"/>
    </source>
</evidence>
<evidence type="ECO:0000313" key="4">
    <source>
        <dbReference type="WBParaSite" id="L893_g15345.t1"/>
    </source>
</evidence>
<dbReference type="Pfam" id="PF25300">
    <property type="entry name" value="Fn3_Dep-1_3rd"/>
    <property type="match status" value="1"/>
</dbReference>
<organism evidence="3 4">
    <name type="scientific">Steinernema glaseri</name>
    <dbReference type="NCBI Taxonomy" id="37863"/>
    <lineage>
        <taxon>Eukaryota</taxon>
        <taxon>Metazoa</taxon>
        <taxon>Ecdysozoa</taxon>
        <taxon>Nematoda</taxon>
        <taxon>Chromadorea</taxon>
        <taxon>Rhabditida</taxon>
        <taxon>Tylenchina</taxon>
        <taxon>Panagrolaimomorpha</taxon>
        <taxon>Strongyloidoidea</taxon>
        <taxon>Steinernematidae</taxon>
        <taxon>Steinernema</taxon>
    </lineage>
</organism>